<proteinExistence type="predicted"/>
<organism evidence="1 2">
    <name type="scientific">Aspergillus tanneri</name>
    <dbReference type="NCBI Taxonomy" id="1220188"/>
    <lineage>
        <taxon>Eukaryota</taxon>
        <taxon>Fungi</taxon>
        <taxon>Dikarya</taxon>
        <taxon>Ascomycota</taxon>
        <taxon>Pezizomycotina</taxon>
        <taxon>Eurotiomycetes</taxon>
        <taxon>Eurotiomycetidae</taxon>
        <taxon>Eurotiales</taxon>
        <taxon>Aspergillaceae</taxon>
        <taxon>Aspergillus</taxon>
        <taxon>Aspergillus subgen. Circumdati</taxon>
    </lineage>
</organism>
<evidence type="ECO:0000313" key="1">
    <source>
        <dbReference type="EMBL" id="THC94370.1"/>
    </source>
</evidence>
<sequence>MEHEVINEGMLSIGFYEALIGHPGVALSTCTTPVHPHSGPLRRTMDLRQISEKFANGFNWTVCHNYAPAEHRIRHYPSSPSLDNNSL</sequence>
<accession>A0A4S3JGL3</accession>
<dbReference type="VEuPathDB" id="FungiDB:EYZ11_006168"/>
<name>A0A4S3JGL3_9EURO</name>
<evidence type="ECO:0000313" key="2">
    <source>
        <dbReference type="Proteomes" id="UP000308092"/>
    </source>
</evidence>
<keyword evidence="2" id="KW-1185">Reference proteome</keyword>
<gene>
    <name evidence="1" type="ORF">EYZ11_006168</name>
</gene>
<protein>
    <submittedName>
        <fullName evidence="1">Uncharacterized protein</fullName>
    </submittedName>
</protein>
<dbReference type="AlphaFoldDB" id="A0A4S3JGL3"/>
<dbReference type="EMBL" id="SOSA01000212">
    <property type="protein sequence ID" value="THC94370.1"/>
    <property type="molecule type" value="Genomic_DNA"/>
</dbReference>
<comment type="caution">
    <text evidence="1">The sequence shown here is derived from an EMBL/GenBank/DDBJ whole genome shotgun (WGS) entry which is preliminary data.</text>
</comment>
<dbReference type="Proteomes" id="UP000308092">
    <property type="component" value="Unassembled WGS sequence"/>
</dbReference>
<reference evidence="1 2" key="1">
    <citation type="submission" date="2019-03" db="EMBL/GenBank/DDBJ databases">
        <title>The genome sequence of a newly discovered highly antifungal drug resistant Aspergillus species, Aspergillus tanneri NIH 1004.</title>
        <authorList>
            <person name="Mounaud S."/>
            <person name="Singh I."/>
            <person name="Joardar V."/>
            <person name="Pakala S."/>
            <person name="Pakala S."/>
            <person name="Venepally P."/>
            <person name="Hoover J."/>
            <person name="Nierman W."/>
            <person name="Chung J."/>
            <person name="Losada L."/>
        </authorList>
    </citation>
    <scope>NUCLEOTIDE SEQUENCE [LARGE SCALE GENOMIC DNA]</scope>
    <source>
        <strain evidence="1 2">NIH1004</strain>
    </source>
</reference>